<dbReference type="PANTHER" id="PTHR35113">
    <property type="entry name" value="FERREDOXIN-THIOREDOXIN REDUCTASE CATALYTIC CHAIN, CHLOROPLASTIC"/>
    <property type="match status" value="1"/>
</dbReference>
<dbReference type="GO" id="GO:0016730">
    <property type="term" value="F:oxidoreductase activity, acting on iron-sulfur proteins as donors"/>
    <property type="evidence" value="ECO:0007669"/>
    <property type="project" value="InterPro"/>
</dbReference>
<dbReference type="Proteomes" id="UP000029692">
    <property type="component" value="Unassembled WGS sequence"/>
</dbReference>
<evidence type="ECO:0000256" key="5">
    <source>
        <dbReference type="ARBA" id="ARBA00022485"/>
    </source>
</evidence>
<evidence type="ECO:0000256" key="1">
    <source>
        <dbReference type="ARBA" id="ARBA00001966"/>
    </source>
</evidence>
<evidence type="ECO:0000256" key="2">
    <source>
        <dbReference type="ARBA" id="ARBA00003945"/>
    </source>
</evidence>
<comment type="similarity">
    <text evidence="3">Belongs to the ferredoxin thioredoxin reductase beta subunit family.</text>
</comment>
<dbReference type="GO" id="GO:0051539">
    <property type="term" value="F:4 iron, 4 sulfur cluster binding"/>
    <property type="evidence" value="ECO:0007669"/>
    <property type="project" value="UniProtKB-KW"/>
</dbReference>
<dbReference type="InterPro" id="IPR004209">
    <property type="entry name" value="FTR_bsu"/>
</dbReference>
<evidence type="ECO:0000256" key="11">
    <source>
        <dbReference type="ARBA" id="ARBA00026011"/>
    </source>
</evidence>
<dbReference type="EMBL" id="JNUP01000065">
    <property type="protein sequence ID" value="KGE71725.1"/>
    <property type="molecule type" value="Genomic_DNA"/>
</dbReference>
<dbReference type="Pfam" id="PF02943">
    <property type="entry name" value="FeThRed_B"/>
    <property type="match status" value="1"/>
</dbReference>
<evidence type="ECO:0000313" key="15">
    <source>
        <dbReference type="Proteomes" id="UP000029692"/>
    </source>
</evidence>
<reference evidence="14 15" key="1">
    <citation type="submission" date="2014-05" db="EMBL/GenBank/DDBJ databases">
        <title>De novo Genome Sequence of Spirocheata sp.</title>
        <authorList>
            <person name="Shivani Y."/>
            <person name="Subhash Y."/>
            <person name="Tushar L."/>
            <person name="Sasikala C."/>
            <person name="Ramana C.V."/>
        </authorList>
    </citation>
    <scope>NUCLEOTIDE SEQUENCE [LARGE SCALE GENOMIC DNA]</scope>
    <source>
        <strain evidence="14 15">JC230</strain>
    </source>
</reference>
<accession>A0A098QV46</accession>
<comment type="cofactor">
    <cofactor evidence="1">
        <name>[4Fe-4S] cluster</name>
        <dbReference type="ChEBI" id="CHEBI:49883"/>
    </cofactor>
</comment>
<keyword evidence="7" id="KW-0560">Oxidoreductase</keyword>
<name>A0A098QV46_9SPIO</name>
<dbReference type="PANTHER" id="PTHR35113:SF1">
    <property type="entry name" value="FERREDOXIN-THIOREDOXIN REDUCTASE CATALYTIC CHAIN, CHLOROPLASTIC"/>
    <property type="match status" value="1"/>
</dbReference>
<dbReference type="SUPFAM" id="SSF57662">
    <property type="entry name" value="Ferredoxin thioredoxin reductase (FTR), catalytic beta chain"/>
    <property type="match status" value="1"/>
</dbReference>
<keyword evidence="5" id="KW-0004">4Fe-4S</keyword>
<dbReference type="Gene3D" id="3.90.460.10">
    <property type="entry name" value="Ferredoxin thioredoxin reductase catalytic beta subunit"/>
    <property type="match status" value="1"/>
</dbReference>
<evidence type="ECO:0000256" key="12">
    <source>
        <dbReference type="ARBA" id="ARBA00030295"/>
    </source>
</evidence>
<keyword evidence="6" id="KW-0479">Metal-binding</keyword>
<evidence type="ECO:0000256" key="7">
    <source>
        <dbReference type="ARBA" id="ARBA00023002"/>
    </source>
</evidence>
<dbReference type="AlphaFoldDB" id="A0A098QV46"/>
<keyword evidence="8" id="KW-0408">Iron</keyword>
<dbReference type="EC" id="1.8.7.2" evidence="4"/>
<dbReference type="OrthoDB" id="9782739at2"/>
<dbReference type="GO" id="GO:0046872">
    <property type="term" value="F:metal ion binding"/>
    <property type="evidence" value="ECO:0007669"/>
    <property type="project" value="UniProtKB-KW"/>
</dbReference>
<evidence type="ECO:0000256" key="4">
    <source>
        <dbReference type="ARBA" id="ARBA00012358"/>
    </source>
</evidence>
<gene>
    <name evidence="14" type="ORF">DC28_10800</name>
</gene>
<evidence type="ECO:0000256" key="13">
    <source>
        <dbReference type="ARBA" id="ARBA00048150"/>
    </source>
</evidence>
<evidence type="ECO:0000256" key="9">
    <source>
        <dbReference type="ARBA" id="ARBA00023014"/>
    </source>
</evidence>
<comment type="caution">
    <text evidence="14">The sequence shown here is derived from an EMBL/GenBank/DDBJ whole genome shotgun (WGS) entry which is preliminary data.</text>
</comment>
<comment type="subunit">
    <text evidence="11">Heterodimer of subunit A (variable subunit) and subunit B (catalytic subunit). Heterodimeric FTR forms a complex with ferredoxin and thioredoxin.</text>
</comment>
<evidence type="ECO:0000256" key="10">
    <source>
        <dbReference type="ARBA" id="ARBA00023157"/>
    </source>
</evidence>
<comment type="catalytic activity">
    <reaction evidence="13">
        <text>[thioredoxin]-disulfide + 2 reduced [2Fe-2S]-[ferredoxin] + 2 H(+) = [thioredoxin]-dithiol + 2 oxidized [2Fe-2S]-[ferredoxin]</text>
        <dbReference type="Rhea" id="RHEA:42336"/>
        <dbReference type="Rhea" id="RHEA-COMP:10000"/>
        <dbReference type="Rhea" id="RHEA-COMP:10001"/>
        <dbReference type="Rhea" id="RHEA-COMP:10698"/>
        <dbReference type="Rhea" id="RHEA-COMP:10700"/>
        <dbReference type="ChEBI" id="CHEBI:15378"/>
        <dbReference type="ChEBI" id="CHEBI:29950"/>
        <dbReference type="ChEBI" id="CHEBI:33737"/>
        <dbReference type="ChEBI" id="CHEBI:33738"/>
        <dbReference type="ChEBI" id="CHEBI:50058"/>
        <dbReference type="EC" id="1.8.7.2"/>
    </reaction>
</comment>
<dbReference type="STRING" id="1480694.DC28_10800"/>
<proteinExistence type="inferred from homology"/>
<protein>
    <recommendedName>
        <fullName evidence="4">ferredoxin:thioredoxin reductase</fullName>
        <ecNumber evidence="4">1.8.7.2</ecNumber>
    </recommendedName>
    <alternativeName>
        <fullName evidence="12">Ferredoxin-thioredoxin reductase subunit B</fullName>
    </alternativeName>
</protein>
<keyword evidence="10" id="KW-1015">Disulfide bond</keyword>
<dbReference type="eggNOG" id="COG4802">
    <property type="taxonomic scope" value="Bacteria"/>
</dbReference>
<evidence type="ECO:0000256" key="3">
    <source>
        <dbReference type="ARBA" id="ARBA00007941"/>
    </source>
</evidence>
<organism evidence="14 15">
    <name type="scientific">Spirochaeta lutea</name>
    <dbReference type="NCBI Taxonomy" id="1480694"/>
    <lineage>
        <taxon>Bacteria</taxon>
        <taxon>Pseudomonadati</taxon>
        <taxon>Spirochaetota</taxon>
        <taxon>Spirochaetia</taxon>
        <taxon>Spirochaetales</taxon>
        <taxon>Spirochaetaceae</taxon>
        <taxon>Spirochaeta</taxon>
    </lineage>
</organism>
<evidence type="ECO:0000256" key="8">
    <source>
        <dbReference type="ARBA" id="ARBA00023004"/>
    </source>
</evidence>
<evidence type="ECO:0000256" key="6">
    <source>
        <dbReference type="ARBA" id="ARBA00022723"/>
    </source>
</evidence>
<dbReference type="RefSeq" id="WP_037548172.1">
    <property type="nucleotide sequence ID" value="NZ_JNUP01000065.1"/>
</dbReference>
<comment type="function">
    <text evidence="2">Catalytic subunit of the ferredoxin-thioredoxin reductase (FTR), which catalyzes the two-electron reduction of thioredoxins by the electrons provided by reduced ferredoxin.</text>
</comment>
<keyword evidence="15" id="KW-1185">Reference proteome</keyword>
<keyword evidence="9" id="KW-0411">Iron-sulfur</keyword>
<dbReference type="InterPro" id="IPR036644">
    <property type="entry name" value="FTR_bsu_sf"/>
</dbReference>
<evidence type="ECO:0000313" key="14">
    <source>
        <dbReference type="EMBL" id="KGE71725.1"/>
    </source>
</evidence>
<sequence length="113" mass="13156">MPKQKSLSQIRTFVERVSAKQGWVPNPDEEFRRKIEEGLQTNYNRYGFFLCPCRDGDGDRQHDRDITCPCSYNLADQAEYGHCYCGLFLSLEFAATGKKTEAIPERRPDELWD</sequence>